<evidence type="ECO:0000313" key="2">
    <source>
        <dbReference type="Proteomes" id="UP000032452"/>
    </source>
</evidence>
<keyword evidence="2" id="KW-1185">Reference proteome</keyword>
<sequence length="302" mass="34093">MKKILALRIGKGLCNRLRVLLCAIAYSELTNRRLLIYWPKEEWFGAALNDLWEHPYQEIGSLTNKVLVNLSGGYRHYSSLHSQLDNPIICLNTIYPFCVDDYPAPFMSYLSRLKLIKPLQNRIDSFAAQEFADNPIVGVSIRYNRAHPRTVKASPPQWFIERMNQIHAQFPNVRFFLSTDCKEVSHLVRASTSASICQLPRNYHSEVMSGIQEALCELYLLARTNYILGSYYSSFSETAGSILGELAYENSQSTPNADAIASSLSLPKTVPFWERSPTISGNIPVNLPNATGLLAASWRLKV</sequence>
<protein>
    <submittedName>
        <fullName evidence="1">Uncharacterized protein</fullName>
    </submittedName>
</protein>
<evidence type="ECO:0000313" key="1">
    <source>
        <dbReference type="EMBL" id="KJH70354.1"/>
    </source>
</evidence>
<reference evidence="1 2" key="1">
    <citation type="submission" date="2015-02" db="EMBL/GenBank/DDBJ databases">
        <title>Draft genome of a novel marine cyanobacterium (Chroococcales) isolated from South Atlantic Ocean.</title>
        <authorList>
            <person name="Rigonato J."/>
            <person name="Alvarenga D.O."/>
            <person name="Branco L.H."/>
            <person name="Varani A.M."/>
            <person name="Brandini F.P."/>
            <person name="Fiore M.F."/>
        </authorList>
    </citation>
    <scope>NUCLEOTIDE SEQUENCE [LARGE SCALE GENOMIC DNA]</scope>
    <source>
        <strain evidence="1 2">CENA595</strain>
    </source>
</reference>
<dbReference type="AlphaFoldDB" id="A0A0D8ZPD8"/>
<comment type="caution">
    <text evidence="1">The sequence shown here is derived from an EMBL/GenBank/DDBJ whole genome shotgun (WGS) entry which is preliminary data.</text>
</comment>
<dbReference type="Gene3D" id="3.40.50.11340">
    <property type="match status" value="1"/>
</dbReference>
<dbReference type="OrthoDB" id="1432594at2"/>
<accession>A0A0D8ZPD8</accession>
<gene>
    <name evidence="1" type="ORF">UH38_18820</name>
</gene>
<dbReference type="STRING" id="1618023.UH38_18820"/>
<dbReference type="RefSeq" id="WP_045056226.1">
    <property type="nucleotide sequence ID" value="NZ_CAWMDP010000016.1"/>
</dbReference>
<dbReference type="EMBL" id="JYON01000024">
    <property type="protein sequence ID" value="KJH70354.1"/>
    <property type="molecule type" value="Genomic_DNA"/>
</dbReference>
<proteinExistence type="predicted"/>
<organism evidence="1 2">
    <name type="scientific">Aliterella atlantica CENA595</name>
    <dbReference type="NCBI Taxonomy" id="1618023"/>
    <lineage>
        <taxon>Bacteria</taxon>
        <taxon>Bacillati</taxon>
        <taxon>Cyanobacteriota</taxon>
        <taxon>Cyanophyceae</taxon>
        <taxon>Chroococcidiopsidales</taxon>
        <taxon>Aliterellaceae</taxon>
        <taxon>Aliterella</taxon>
    </lineage>
</organism>
<dbReference type="Proteomes" id="UP000032452">
    <property type="component" value="Unassembled WGS sequence"/>
</dbReference>
<name>A0A0D8ZPD8_9CYAN</name>
<dbReference type="Gene3D" id="3.40.50.11350">
    <property type="match status" value="1"/>
</dbReference>